<sequence length="342" mass="38700">MHTLPINHLGMKLPGFKQLRLSSLKKTLNYYHLLLFVGAFCALQLAYFFGMSLQRDFNIERSILAVENRVSLDLPRLSLPNPSLNIAGNPAQVREYLQKLNALLIEQNLSVRVSSLQQFDAQSQLDSASENSHAHRFIERQLQLPGQIISLKLAICQPTLWQSASIYPLLSSLLLVFLLSPYLQRKPAPVVTNVAASQTRQVGLVLDLENKCIAVRGTDYKVELANKPLCFYAALLNYCQQHPGVRLCQHAILPDELLTLANQYFMRLVVLGHTIRKRPDFDANLEKMLSEIRAALDELFIDHPESKTLFYPPKALGEGSRSKMHNFALSRLGEAEWEIKGR</sequence>
<dbReference type="Proteomes" id="UP001253595">
    <property type="component" value="Unassembled WGS sequence"/>
</dbReference>
<reference evidence="2 3" key="1">
    <citation type="submission" date="2023-07" db="EMBL/GenBank/DDBJ databases">
        <title>Sorghum-associated microbial communities from plants grown in Nebraska, USA.</title>
        <authorList>
            <person name="Schachtman D."/>
        </authorList>
    </citation>
    <scope>NUCLEOTIDE SEQUENCE [LARGE SCALE GENOMIC DNA]</scope>
    <source>
        <strain evidence="2 3">BE190</strain>
    </source>
</reference>
<dbReference type="EMBL" id="JAVDVX010000004">
    <property type="protein sequence ID" value="MDR7090578.1"/>
    <property type="molecule type" value="Genomic_DNA"/>
</dbReference>
<proteinExistence type="predicted"/>
<keyword evidence="1" id="KW-0812">Transmembrane</keyword>
<feature type="transmembrane region" description="Helical" evidence="1">
    <location>
        <begin position="30"/>
        <end position="49"/>
    </location>
</feature>
<comment type="caution">
    <text evidence="2">The sequence shown here is derived from an EMBL/GenBank/DDBJ whole genome shotgun (WGS) entry which is preliminary data.</text>
</comment>
<evidence type="ECO:0000313" key="2">
    <source>
        <dbReference type="EMBL" id="MDR7090578.1"/>
    </source>
</evidence>
<keyword evidence="1" id="KW-0472">Membrane</keyword>
<accession>A0ABU1UZM2</accession>
<keyword evidence="3" id="KW-1185">Reference proteome</keyword>
<dbReference type="RefSeq" id="WP_310073005.1">
    <property type="nucleotide sequence ID" value="NZ_JAVDVX010000004.1"/>
</dbReference>
<evidence type="ECO:0000313" key="3">
    <source>
        <dbReference type="Proteomes" id="UP001253595"/>
    </source>
</evidence>
<keyword evidence="1" id="KW-1133">Transmembrane helix</keyword>
<name>A0ABU1UZM2_9GAMM</name>
<protein>
    <submittedName>
        <fullName evidence="2">Uncharacterized protein</fullName>
    </submittedName>
</protein>
<gene>
    <name evidence="2" type="ORF">J2X05_002602</name>
</gene>
<organism evidence="2 3">
    <name type="scientific">Cellvibrio fibrivorans</name>
    <dbReference type="NCBI Taxonomy" id="126350"/>
    <lineage>
        <taxon>Bacteria</taxon>
        <taxon>Pseudomonadati</taxon>
        <taxon>Pseudomonadota</taxon>
        <taxon>Gammaproteobacteria</taxon>
        <taxon>Cellvibrionales</taxon>
        <taxon>Cellvibrionaceae</taxon>
        <taxon>Cellvibrio</taxon>
    </lineage>
</organism>
<evidence type="ECO:0000256" key="1">
    <source>
        <dbReference type="SAM" id="Phobius"/>
    </source>
</evidence>